<evidence type="ECO:0000256" key="3">
    <source>
        <dbReference type="ARBA" id="ARBA00022927"/>
    </source>
</evidence>
<keyword evidence="11" id="KW-0175">Coiled coil</keyword>
<accession>A0A0F8UZJ7</accession>
<feature type="compositionally biased region" description="Basic residues" evidence="12">
    <location>
        <begin position="448"/>
        <end position="457"/>
    </location>
</feature>
<dbReference type="Pfam" id="PF04695">
    <property type="entry name" value="Pex14_N"/>
    <property type="match status" value="1"/>
</dbReference>
<evidence type="ECO:0000313" key="14">
    <source>
        <dbReference type="EMBL" id="KKK16191.1"/>
    </source>
</evidence>
<dbReference type="GO" id="GO:0016560">
    <property type="term" value="P:protein import into peroxisome matrix, docking"/>
    <property type="evidence" value="ECO:0007669"/>
    <property type="project" value="UniProtKB-UniRule"/>
</dbReference>
<keyword evidence="4" id="KW-0811">Translocation</keyword>
<keyword evidence="6 10" id="KW-0576">Peroxisome</keyword>
<feature type="region of interest" description="Disordered" evidence="12">
    <location>
        <begin position="48"/>
        <end position="97"/>
    </location>
</feature>
<dbReference type="EMBL" id="JYKN01002483">
    <property type="protein sequence ID" value="KKK16191.1"/>
    <property type="molecule type" value="Genomic_DNA"/>
</dbReference>
<dbReference type="FunFam" id="1.10.10.10:FF:000489">
    <property type="entry name" value="Putative peroxisomal membrane anchor protein"/>
    <property type="match status" value="1"/>
</dbReference>
<proteinExistence type="inferred from homology"/>
<evidence type="ECO:0000256" key="4">
    <source>
        <dbReference type="ARBA" id="ARBA00023010"/>
    </source>
</evidence>
<dbReference type="GO" id="GO:1990429">
    <property type="term" value="C:peroxisomal importomer complex"/>
    <property type="evidence" value="ECO:0007669"/>
    <property type="project" value="TreeGrafter"/>
</dbReference>
<comment type="caution">
    <text evidence="14">The sequence shown here is derived from an EMBL/GenBank/DDBJ whole genome shotgun (WGS) entry which is preliminary data.</text>
</comment>
<feature type="compositionally biased region" description="Low complexity" evidence="12">
    <location>
        <begin position="390"/>
        <end position="404"/>
    </location>
</feature>
<dbReference type="Gene3D" id="1.10.10.10">
    <property type="entry name" value="Winged helix-like DNA-binding domain superfamily/Winged helix DNA-binding domain"/>
    <property type="match status" value="1"/>
</dbReference>
<protein>
    <recommendedName>
        <fullName evidence="7 10">Peroxisomal membrane protein PEX14</fullName>
    </recommendedName>
    <alternativeName>
        <fullName evidence="8 10">Peroxin-14</fullName>
    </alternativeName>
</protein>
<dbReference type="VEuPathDB" id="FungiDB:P175DRAFT_0456507"/>
<keyword evidence="2 10" id="KW-0813">Transport</keyword>
<dbReference type="GO" id="GO:0005102">
    <property type="term" value="F:signaling receptor binding"/>
    <property type="evidence" value="ECO:0007669"/>
    <property type="project" value="TreeGrafter"/>
</dbReference>
<feature type="compositionally biased region" description="Basic residues" evidence="12">
    <location>
        <begin position="432"/>
        <end position="441"/>
    </location>
</feature>
<comment type="function">
    <text evidence="10">Component of the PEX13-PEX14 docking complex, a translocon channel that specifically mediates the import of peroxisomal cargo proteins bound to PEX5 receptor. The PEX13-PEX14 docking complex forms a large import pore which can be opened to a diameter of about 9 nm. Mechanistically, PEX5 receptor along with cargo proteins associates with the PEX14 subunit of the PEX13-PEX14 docking complex in the cytosol, leading to the insertion of the receptor into the organelle membrane with the concomitant translocation of the cargo into the peroxisome matrix.</text>
</comment>
<evidence type="ECO:0000256" key="6">
    <source>
        <dbReference type="ARBA" id="ARBA00023140"/>
    </source>
</evidence>
<dbReference type="InterPro" id="IPR025655">
    <property type="entry name" value="PEX14"/>
</dbReference>
<dbReference type="InterPro" id="IPR006785">
    <property type="entry name" value="Pex14_N"/>
</dbReference>
<evidence type="ECO:0000256" key="9">
    <source>
        <dbReference type="ARBA" id="ARBA00046271"/>
    </source>
</evidence>
<keyword evidence="15" id="KW-1185">Reference proteome</keyword>
<feature type="coiled-coil region" evidence="11">
    <location>
        <begin position="178"/>
        <end position="205"/>
    </location>
</feature>
<dbReference type="GO" id="GO:0005778">
    <property type="term" value="C:peroxisomal membrane"/>
    <property type="evidence" value="ECO:0007669"/>
    <property type="project" value="UniProtKB-SubCell"/>
</dbReference>
<comment type="subcellular location">
    <subcellularLocation>
        <location evidence="9 10">Peroxisome membrane</location>
    </subcellularLocation>
</comment>
<reference evidence="14 15" key="1">
    <citation type="submission" date="2015-02" db="EMBL/GenBank/DDBJ databases">
        <title>Draft Genome Sequences of Two Closely-Related Aflatoxigenic Aspergillus Species Obtained from the Cote d'Ivoire.</title>
        <authorList>
            <person name="Moore G.G."/>
            <person name="Beltz S.B."/>
            <person name="Mack B.M."/>
        </authorList>
    </citation>
    <scope>NUCLEOTIDE SEQUENCE [LARGE SCALE GENOMIC DNA]</scope>
    <source>
        <strain evidence="14 15">SRRC1432</strain>
    </source>
</reference>
<keyword evidence="3 10" id="KW-0653">Protein transport</keyword>
<evidence type="ECO:0000256" key="7">
    <source>
        <dbReference type="ARBA" id="ARBA00029502"/>
    </source>
</evidence>
<keyword evidence="5 10" id="KW-0472">Membrane</keyword>
<evidence type="ECO:0000256" key="1">
    <source>
        <dbReference type="ARBA" id="ARBA00005443"/>
    </source>
</evidence>
<feature type="compositionally biased region" description="Basic and acidic residues" evidence="12">
    <location>
        <begin position="413"/>
        <end position="431"/>
    </location>
</feature>
<dbReference type="VEuPathDB" id="FungiDB:P175DRAFT_0556616"/>
<feature type="region of interest" description="Disordered" evidence="12">
    <location>
        <begin position="538"/>
        <end position="619"/>
    </location>
</feature>
<dbReference type="InterPro" id="IPR036388">
    <property type="entry name" value="WH-like_DNA-bd_sf"/>
</dbReference>
<evidence type="ECO:0000256" key="2">
    <source>
        <dbReference type="ARBA" id="ARBA00022448"/>
    </source>
</evidence>
<name>A0A0F8UZJ7_9EURO</name>
<feature type="region of interest" description="Disordered" evidence="12">
    <location>
        <begin position="249"/>
        <end position="468"/>
    </location>
</feature>
<feature type="compositionally biased region" description="Basic and acidic residues" evidence="12">
    <location>
        <begin position="635"/>
        <end position="679"/>
    </location>
</feature>
<feature type="compositionally biased region" description="Polar residues" evidence="12">
    <location>
        <begin position="53"/>
        <end position="65"/>
    </location>
</feature>
<dbReference type="PANTHER" id="PTHR23058:SF0">
    <property type="entry name" value="PEROXISOMAL MEMBRANE PROTEIN PEX14"/>
    <property type="match status" value="1"/>
</dbReference>
<dbReference type="OrthoDB" id="5549158at2759"/>
<evidence type="ECO:0000256" key="11">
    <source>
        <dbReference type="SAM" id="Coils"/>
    </source>
</evidence>
<evidence type="ECO:0000256" key="12">
    <source>
        <dbReference type="SAM" id="MobiDB-lite"/>
    </source>
</evidence>
<feature type="domain" description="Peroxisome membrane anchor protein Pex14p N-terminal" evidence="13">
    <location>
        <begin position="3"/>
        <end position="47"/>
    </location>
</feature>
<feature type="region of interest" description="Disordered" evidence="12">
    <location>
        <begin position="635"/>
        <end position="731"/>
    </location>
</feature>
<feature type="compositionally biased region" description="Acidic residues" evidence="12">
    <location>
        <begin position="573"/>
        <end position="592"/>
    </location>
</feature>
<feature type="compositionally biased region" description="Basic and acidic residues" evidence="12">
    <location>
        <begin position="539"/>
        <end position="549"/>
    </location>
</feature>
<evidence type="ECO:0000256" key="10">
    <source>
        <dbReference type="RuleBase" id="RU367032"/>
    </source>
</evidence>
<dbReference type="AlphaFoldDB" id="A0A0F8UZJ7"/>
<dbReference type="PANTHER" id="PTHR23058">
    <property type="entry name" value="PEROXISOMAL MEMBRANE PROTEIN PEX14"/>
    <property type="match status" value="1"/>
</dbReference>
<comment type="similarity">
    <text evidence="1 10">Belongs to the peroxin-14 family.</text>
</comment>
<gene>
    <name evidence="14" type="ORF">AOCH_003748</name>
</gene>
<evidence type="ECO:0000256" key="8">
    <source>
        <dbReference type="ARBA" id="ARBA00029691"/>
    </source>
</evidence>
<evidence type="ECO:0000256" key="5">
    <source>
        <dbReference type="ARBA" id="ARBA00023136"/>
    </source>
</evidence>
<sequence length="771" mass="86012">MVREELISSAVTFLQDPSVASSPIQKRVSFLQSKNLTKEEIDIAIARAGEDPSTATAAPTSGYQSPPQQAVYRPPPPAQAYGGYPPYGQWQQPPPEPPRRDWRDWFIMATVMGGVGYGLYFVTKRYIAPLIAPPTPPQLEQDKQNIDEQFSRAFTLIEQLSTDTAALKTAEEARTEKLDATLRDVETLVAELKAASRRRDDETRRINDEVKSLKDAIPKALEGAREGNENRLRELGTELKSLKVLLSNRLGGGSGSSSPVTPKLSDATTLPNASESTSASATPATNGVTATPSQPESQSSSSGLAQTTQTTSTPPATTNPLSRFSRPASIPSWQMAAANRSKATTPPTPASTTGDKLLPTSQLPPQPASFNRTGKGQSIDTREISGEKMPTPSRSLSRSRSPTRSSRHHRHREDHSHRHTHESDRERDRGRDHHRHRRRHSRGPESRHGRHSSKRITTKSSASEPKPAPIVLPLHACELTKRDLSVYEPMFAMYLDIQKGIIMEDLDEEEVKGRWKSFIRKWNRGELAEGWYDPSTLEKAQKSDIRNETRPSPNYERAGRDSGTPVPAAGRDEEADEDEDEDADEDEDEEEYGPLIPHLESSNKTSGLAAGPTIPTMQELELRKETAVEDAIAERQDARAQHKAEIRSHRSEIRHMEDEVAPRAEPGTHERRMEKRREAAAANRAFAESRRGGSPTDAAPDDELMGSGENDLTAIKSARARERRKKNEREIRREEIMRARAAEREERLQRYRAKEEETIGWLKTLAKQRFG</sequence>
<feature type="compositionally biased region" description="Low complexity" evidence="12">
    <location>
        <begin position="79"/>
        <end position="91"/>
    </location>
</feature>
<evidence type="ECO:0000313" key="15">
    <source>
        <dbReference type="Proteomes" id="UP000034947"/>
    </source>
</evidence>
<evidence type="ECO:0000259" key="13">
    <source>
        <dbReference type="Pfam" id="PF04695"/>
    </source>
</evidence>
<dbReference type="Proteomes" id="UP000034947">
    <property type="component" value="Unassembled WGS sequence"/>
</dbReference>
<feature type="compositionally biased region" description="Low complexity" evidence="12">
    <location>
        <begin position="273"/>
        <end position="318"/>
    </location>
</feature>
<feature type="compositionally biased region" description="Polar residues" evidence="12">
    <location>
        <begin position="368"/>
        <end position="379"/>
    </location>
</feature>
<organism evidence="14 15">
    <name type="scientific">Aspergillus ochraceoroseus</name>
    <dbReference type="NCBI Taxonomy" id="138278"/>
    <lineage>
        <taxon>Eukaryota</taxon>
        <taxon>Fungi</taxon>
        <taxon>Dikarya</taxon>
        <taxon>Ascomycota</taxon>
        <taxon>Pezizomycotina</taxon>
        <taxon>Eurotiomycetes</taxon>
        <taxon>Eurotiomycetidae</taxon>
        <taxon>Eurotiales</taxon>
        <taxon>Aspergillaceae</taxon>
        <taxon>Aspergillus</taxon>
        <taxon>Aspergillus subgen. Nidulantes</taxon>
    </lineage>
</organism>